<evidence type="ECO:0000313" key="2">
    <source>
        <dbReference type="EMBL" id="PKU40981.1"/>
    </source>
</evidence>
<dbReference type="AlphaFoldDB" id="A0A2I0U4P8"/>
<reference evidence="3" key="1">
    <citation type="submission" date="2017-11" db="EMBL/GenBank/DDBJ databases">
        <authorList>
            <person name="Lima N.C."/>
            <person name="Parody-Merino A.M."/>
            <person name="Battley P.F."/>
            <person name="Fidler A.E."/>
            <person name="Prosdocimi F."/>
        </authorList>
    </citation>
    <scope>NUCLEOTIDE SEQUENCE [LARGE SCALE GENOMIC DNA]</scope>
</reference>
<dbReference type="EMBL" id="KZ506181">
    <property type="protein sequence ID" value="PKU40981.1"/>
    <property type="molecule type" value="Genomic_DNA"/>
</dbReference>
<gene>
    <name evidence="2" type="ORF">llap_8718</name>
</gene>
<reference evidence="3" key="2">
    <citation type="submission" date="2017-12" db="EMBL/GenBank/DDBJ databases">
        <title>Genome sequence of the Bar-tailed Godwit (Limosa lapponica baueri).</title>
        <authorList>
            <person name="Lima N.C.B."/>
            <person name="Parody-Merino A.M."/>
            <person name="Battley P.F."/>
            <person name="Fidler A.E."/>
            <person name="Prosdocimi F."/>
        </authorList>
    </citation>
    <scope>NUCLEOTIDE SEQUENCE [LARGE SCALE GENOMIC DNA]</scope>
</reference>
<dbReference type="OrthoDB" id="10528788at2759"/>
<dbReference type="Proteomes" id="UP000233556">
    <property type="component" value="Unassembled WGS sequence"/>
</dbReference>
<organism evidence="2 3">
    <name type="scientific">Limosa lapponica baueri</name>
    <dbReference type="NCBI Taxonomy" id="1758121"/>
    <lineage>
        <taxon>Eukaryota</taxon>
        <taxon>Metazoa</taxon>
        <taxon>Chordata</taxon>
        <taxon>Craniata</taxon>
        <taxon>Vertebrata</taxon>
        <taxon>Euteleostomi</taxon>
        <taxon>Archelosauria</taxon>
        <taxon>Archosauria</taxon>
        <taxon>Dinosauria</taxon>
        <taxon>Saurischia</taxon>
        <taxon>Theropoda</taxon>
        <taxon>Coelurosauria</taxon>
        <taxon>Aves</taxon>
        <taxon>Neognathae</taxon>
        <taxon>Neoaves</taxon>
        <taxon>Charadriiformes</taxon>
        <taxon>Scolopacidae</taxon>
        <taxon>Limosa</taxon>
    </lineage>
</organism>
<name>A0A2I0U4P8_LIMLA</name>
<keyword evidence="3" id="KW-1185">Reference proteome</keyword>
<feature type="region of interest" description="Disordered" evidence="1">
    <location>
        <begin position="19"/>
        <end position="45"/>
    </location>
</feature>
<proteinExistence type="predicted"/>
<evidence type="ECO:0000313" key="3">
    <source>
        <dbReference type="Proteomes" id="UP000233556"/>
    </source>
</evidence>
<accession>A0A2I0U4P8</accession>
<protein>
    <submittedName>
        <fullName evidence="2">Uncharacterized protein</fullName>
    </submittedName>
</protein>
<sequence length="87" mass="9473">MVEQIIACSLWRTAHQSRWMPQAETHGDPVKEQAPGSTCGPVDRGVHTGTGLLAGLVTPWGPTLEQYVPEGLYPMERTHAGAVHEEL</sequence>
<evidence type="ECO:0000256" key="1">
    <source>
        <dbReference type="SAM" id="MobiDB-lite"/>
    </source>
</evidence>